<evidence type="ECO:0008006" key="4">
    <source>
        <dbReference type="Google" id="ProtNLM"/>
    </source>
</evidence>
<evidence type="ECO:0000313" key="2">
    <source>
        <dbReference type="EMBL" id="RAW22266.1"/>
    </source>
</evidence>
<proteinExistence type="predicted"/>
<dbReference type="Proteomes" id="UP000251314">
    <property type="component" value="Unassembled WGS sequence"/>
</dbReference>
<keyword evidence="3" id="KW-1185">Reference proteome</keyword>
<sequence>MRSPMAGHVGSVSPRVTLPTPALTPVGMSMAAIPSYGGVSIQALSADRGEVENGTLRPDQYGTSTGPETNQFNSQEGWYGTPASGGYSRQNVPGIGIPTELLNAVKVIVPFYSDTATSERAAAFWRSFENCTYGMDGQMGLTAFEQFLKSKVGQGWWYNWRIDSFEELRVRFHNRFICQTPAQLWNRLKAAKRNSGETAEEWGDRIATMCEALNYYESRMRYEFFQDGLRNKKM</sequence>
<dbReference type="VEuPathDB" id="FungiDB:PC110_g21293"/>
<dbReference type="EMBL" id="MJFZ01001369">
    <property type="protein sequence ID" value="RAW22266.1"/>
    <property type="molecule type" value="Genomic_DNA"/>
</dbReference>
<dbReference type="OrthoDB" id="126468at2759"/>
<dbReference type="AlphaFoldDB" id="A0A329REN1"/>
<comment type="caution">
    <text evidence="2">The sequence shown here is derived from an EMBL/GenBank/DDBJ whole genome shotgun (WGS) entry which is preliminary data.</text>
</comment>
<evidence type="ECO:0000313" key="3">
    <source>
        <dbReference type="Proteomes" id="UP000251314"/>
    </source>
</evidence>
<reference evidence="2 3" key="1">
    <citation type="submission" date="2018-01" db="EMBL/GenBank/DDBJ databases">
        <title>Draft genome of the strawberry crown rot pathogen Phytophthora cactorum.</title>
        <authorList>
            <person name="Armitage A.D."/>
            <person name="Lysoe E."/>
            <person name="Nellist C.F."/>
            <person name="Harrison R.J."/>
            <person name="Brurberg M.B."/>
        </authorList>
    </citation>
    <scope>NUCLEOTIDE SEQUENCE [LARGE SCALE GENOMIC DNA]</scope>
    <source>
        <strain evidence="2 3">10300</strain>
    </source>
</reference>
<protein>
    <recommendedName>
        <fullName evidence="4">Retrotransposon gag domain-containing protein</fullName>
    </recommendedName>
</protein>
<name>A0A329REN1_9STRA</name>
<gene>
    <name evidence="2" type="ORF">PC110_g21293</name>
</gene>
<evidence type="ECO:0000256" key="1">
    <source>
        <dbReference type="SAM" id="MobiDB-lite"/>
    </source>
</evidence>
<accession>A0A329REN1</accession>
<feature type="region of interest" description="Disordered" evidence="1">
    <location>
        <begin position="52"/>
        <end position="78"/>
    </location>
</feature>
<feature type="compositionally biased region" description="Polar residues" evidence="1">
    <location>
        <begin position="61"/>
        <end position="76"/>
    </location>
</feature>
<organism evidence="2 3">
    <name type="scientific">Phytophthora cactorum</name>
    <dbReference type="NCBI Taxonomy" id="29920"/>
    <lineage>
        <taxon>Eukaryota</taxon>
        <taxon>Sar</taxon>
        <taxon>Stramenopiles</taxon>
        <taxon>Oomycota</taxon>
        <taxon>Peronosporomycetes</taxon>
        <taxon>Peronosporales</taxon>
        <taxon>Peronosporaceae</taxon>
        <taxon>Phytophthora</taxon>
    </lineage>
</organism>